<dbReference type="Proteomes" id="UP000076532">
    <property type="component" value="Unassembled WGS sequence"/>
</dbReference>
<evidence type="ECO:0000313" key="3">
    <source>
        <dbReference type="Proteomes" id="UP000076532"/>
    </source>
</evidence>
<reference evidence="2 3" key="1">
    <citation type="journal article" date="2016" name="Mol. Biol. Evol.">
        <title>Comparative Genomics of Early-Diverging Mushroom-Forming Fungi Provides Insights into the Origins of Lignocellulose Decay Capabilities.</title>
        <authorList>
            <person name="Nagy L.G."/>
            <person name="Riley R."/>
            <person name="Tritt A."/>
            <person name="Adam C."/>
            <person name="Daum C."/>
            <person name="Floudas D."/>
            <person name="Sun H."/>
            <person name="Yadav J.S."/>
            <person name="Pangilinan J."/>
            <person name="Larsson K.H."/>
            <person name="Matsuura K."/>
            <person name="Barry K."/>
            <person name="Labutti K."/>
            <person name="Kuo R."/>
            <person name="Ohm R.A."/>
            <person name="Bhattacharya S.S."/>
            <person name="Shirouzu T."/>
            <person name="Yoshinaga Y."/>
            <person name="Martin F.M."/>
            <person name="Grigoriev I.V."/>
            <person name="Hibbett D.S."/>
        </authorList>
    </citation>
    <scope>NUCLEOTIDE SEQUENCE [LARGE SCALE GENOMIC DNA]</scope>
    <source>
        <strain evidence="2 3">CBS 109695</strain>
    </source>
</reference>
<evidence type="ECO:0000256" key="1">
    <source>
        <dbReference type="SAM" id="MobiDB-lite"/>
    </source>
</evidence>
<accession>A0A166R6J2</accession>
<dbReference type="EMBL" id="KV417506">
    <property type="protein sequence ID" value="KZP27957.1"/>
    <property type="molecule type" value="Genomic_DNA"/>
</dbReference>
<protein>
    <submittedName>
        <fullName evidence="2">Uncharacterized protein</fullName>
    </submittedName>
</protein>
<keyword evidence="3" id="KW-1185">Reference proteome</keyword>
<dbReference type="AlphaFoldDB" id="A0A166R6J2"/>
<evidence type="ECO:0000313" key="2">
    <source>
        <dbReference type="EMBL" id="KZP27957.1"/>
    </source>
</evidence>
<gene>
    <name evidence="2" type="ORF">FIBSPDRAFT_1039933</name>
</gene>
<name>A0A166R6J2_9AGAM</name>
<sequence>MPPQAPTHGLATPTQGDPRQRQVRQHSENMKLTFHQALDLSNEWTFDLAGHRYNFIHKALIHPQAKPHRQDGVKGVLLADDVQSMHSPNHFQHPKMKLVNTTTAGGEYIVPNIIRASIEHLRLSSFDRANLPLSNIFPDVYCDYVAALEHGPYTVEHNRKEGWWYKEHFFSTSGEGPMDILIVLQRELHNIPVYPLDAAISGPMFEWCVQPTRKRYTDHMNDPNSSFTGKLSEIIPLERKQIEICVLLLGLMPGEQQDLFCYLMDFLAALPLNNDGEPPKQVMEALDGQLVGWGPTGGADNARRLVAWLRQRWDDIREVAGFSPYPHQVAPWSKPHVDDPVHHLDGSVSYPPDEHGRRGTLMTHYGRHTRVYNNPYVSQSDTHATFVPPLVNIEPPSFLAELKMILTLNYVDARDRGYVPLVKLGGEGAKDGRGFKPELKWPVRNIVQKPKRKFGEKAYVDKTRKRGFIRFGY</sequence>
<feature type="region of interest" description="Disordered" evidence="1">
    <location>
        <begin position="1"/>
        <end position="20"/>
    </location>
</feature>
<organism evidence="2 3">
    <name type="scientific">Athelia psychrophila</name>
    <dbReference type="NCBI Taxonomy" id="1759441"/>
    <lineage>
        <taxon>Eukaryota</taxon>
        <taxon>Fungi</taxon>
        <taxon>Dikarya</taxon>
        <taxon>Basidiomycota</taxon>
        <taxon>Agaricomycotina</taxon>
        <taxon>Agaricomycetes</taxon>
        <taxon>Agaricomycetidae</taxon>
        <taxon>Atheliales</taxon>
        <taxon>Atheliaceae</taxon>
        <taxon>Athelia</taxon>
    </lineage>
</organism>
<proteinExistence type="predicted"/>